<evidence type="ECO:0000313" key="2">
    <source>
        <dbReference type="Proteomes" id="UP001362999"/>
    </source>
</evidence>
<dbReference type="AlphaFoldDB" id="A0AAV9ZQW2"/>
<accession>A0AAV9ZQW2</accession>
<comment type="caution">
    <text evidence="1">The sequence shown here is derived from an EMBL/GenBank/DDBJ whole genome shotgun (WGS) entry which is preliminary data.</text>
</comment>
<evidence type="ECO:0000313" key="1">
    <source>
        <dbReference type="EMBL" id="KAK6988722.1"/>
    </source>
</evidence>
<proteinExistence type="predicted"/>
<protein>
    <submittedName>
        <fullName evidence="1">Uncharacterized protein</fullName>
    </submittedName>
</protein>
<feature type="non-terminal residue" evidence="1">
    <location>
        <position position="1"/>
    </location>
</feature>
<name>A0AAV9ZQW2_9AGAR</name>
<organism evidence="1 2">
    <name type="scientific">Favolaschia claudopus</name>
    <dbReference type="NCBI Taxonomy" id="2862362"/>
    <lineage>
        <taxon>Eukaryota</taxon>
        <taxon>Fungi</taxon>
        <taxon>Dikarya</taxon>
        <taxon>Basidiomycota</taxon>
        <taxon>Agaricomycotina</taxon>
        <taxon>Agaricomycetes</taxon>
        <taxon>Agaricomycetidae</taxon>
        <taxon>Agaricales</taxon>
        <taxon>Marasmiineae</taxon>
        <taxon>Mycenaceae</taxon>
        <taxon>Favolaschia</taxon>
    </lineage>
</organism>
<dbReference type="Proteomes" id="UP001362999">
    <property type="component" value="Unassembled WGS sequence"/>
</dbReference>
<gene>
    <name evidence="1" type="ORF">R3P38DRAFT_2573169</name>
</gene>
<sequence length="366" mass="40905">DDTFSDSDIYCRQMMRQKRGFPLYDPEPRRTLAQAYQDRGVTIGDVGRITPDGAFDFFFNVYLPADHPINNNNVPDDFYPLPPFESVDVYDQSYRSGNHVSTSSVQRLDPDLFPGGQFILECQPPQGAVLTLPHGSHVQKLENLQGLREYAAANAENWFKYINGPRGRGLNGSIYVITGCEKSPSWGLATFHSVSKPQPFELSFEPIGTATRYRWAGNPAHKKSYNMSPTLSPDWNQAPFVHGLWISLGTSIWARLFETIRVGELTDPSFQPEASGSSSSRVHGSSSTLSRIWGLFHGGTYNASYGGGTRSIVAYDFPPAHEIFHPGSWINAYIHHQVPNADVIISHDDDWQDILSEASDIFQNLE</sequence>
<dbReference type="EMBL" id="JAWWNJ010000121">
    <property type="protein sequence ID" value="KAK6988722.1"/>
    <property type="molecule type" value="Genomic_DNA"/>
</dbReference>
<keyword evidence="2" id="KW-1185">Reference proteome</keyword>
<reference evidence="1 2" key="1">
    <citation type="journal article" date="2024" name="J Genomics">
        <title>Draft genome sequencing and assembly of Favolaschia claudopus CIRM-BRFM 2984 isolated from oak limbs.</title>
        <authorList>
            <person name="Navarro D."/>
            <person name="Drula E."/>
            <person name="Chaduli D."/>
            <person name="Cazenave R."/>
            <person name="Ahrendt S."/>
            <person name="Wang J."/>
            <person name="Lipzen A."/>
            <person name="Daum C."/>
            <person name="Barry K."/>
            <person name="Grigoriev I.V."/>
            <person name="Favel A."/>
            <person name="Rosso M.N."/>
            <person name="Martin F."/>
        </authorList>
    </citation>
    <scope>NUCLEOTIDE SEQUENCE [LARGE SCALE GENOMIC DNA]</scope>
    <source>
        <strain evidence="1 2">CIRM-BRFM 2984</strain>
    </source>
</reference>